<gene>
    <name evidence="2" type="ORF">An02g07620</name>
</gene>
<protein>
    <submittedName>
        <fullName evidence="2">Uncharacterized protein</fullName>
    </submittedName>
</protein>
<feature type="region of interest" description="Disordered" evidence="1">
    <location>
        <begin position="202"/>
        <end position="235"/>
    </location>
</feature>
<dbReference type="GeneID" id="84590385"/>
<reference evidence="2" key="2">
    <citation type="submission" date="2025-08" db="UniProtKB">
        <authorList>
            <consortium name="RefSeq"/>
        </authorList>
    </citation>
    <scope>IDENTIFICATION</scope>
</reference>
<dbReference type="AlphaFoldDB" id="A0AAJ8BPF4"/>
<sequence>MSWQTATARKALKEDLDSVTTGILVEIDNQTSSNLFSSTRCIRYQKFTSSINYNSTYIRTIEIRVRLRTEATWRNAQTPAPDLQAVAQAVSYRAGHPRQVARTGGWEHRKSLDPAWFCPVKPPAETPLSLSSPHGAVTPDRTSTRLVNERVLSPVENNTLASTWKAGYDLAIIFTLSGNGQVNHNHWNLCIMAVSIRIRSGKRNSSTGHESFQEDPRSAPDPKILRPVTPPDRIG</sequence>
<accession>A0AAJ8BPF4</accession>
<organism evidence="2">
    <name type="scientific">Aspergillus niger</name>
    <dbReference type="NCBI Taxonomy" id="5061"/>
    <lineage>
        <taxon>Eukaryota</taxon>
        <taxon>Fungi</taxon>
        <taxon>Dikarya</taxon>
        <taxon>Ascomycota</taxon>
        <taxon>Pezizomycotina</taxon>
        <taxon>Eurotiomycetes</taxon>
        <taxon>Eurotiomycetidae</taxon>
        <taxon>Eurotiales</taxon>
        <taxon>Aspergillaceae</taxon>
        <taxon>Aspergillus</taxon>
        <taxon>Aspergillus subgen. Circumdati</taxon>
    </lineage>
</organism>
<dbReference type="KEGG" id="ang:An02g07620"/>
<feature type="compositionally biased region" description="Basic and acidic residues" evidence="1">
    <location>
        <begin position="211"/>
        <end position="224"/>
    </location>
</feature>
<evidence type="ECO:0000313" key="2">
    <source>
        <dbReference type="RefSeq" id="XP_059600016.1"/>
    </source>
</evidence>
<name>A0AAJ8BPF4_ASPNG</name>
<dbReference type="RefSeq" id="XP_059600016.1">
    <property type="nucleotide sequence ID" value="XM_059746417.1"/>
</dbReference>
<reference evidence="2" key="1">
    <citation type="submission" date="2025-02" db="EMBL/GenBank/DDBJ databases">
        <authorList>
            <consortium name="NCBI Genome Project"/>
        </authorList>
    </citation>
    <scope>NUCLEOTIDE SEQUENCE</scope>
</reference>
<evidence type="ECO:0000256" key="1">
    <source>
        <dbReference type="SAM" id="MobiDB-lite"/>
    </source>
</evidence>
<dbReference type="VEuPathDB" id="FungiDB:An02g07620"/>
<proteinExistence type="predicted"/>